<organism evidence="1">
    <name type="scientific">Siphoviridae sp. ctYh54</name>
    <dbReference type="NCBI Taxonomy" id="2826379"/>
    <lineage>
        <taxon>Viruses</taxon>
        <taxon>Duplodnaviria</taxon>
        <taxon>Heunggongvirae</taxon>
        <taxon>Uroviricota</taxon>
        <taxon>Caudoviricetes</taxon>
    </lineage>
</organism>
<reference evidence="1" key="1">
    <citation type="journal article" date="2021" name="Proc. Natl. Acad. Sci. U.S.A.">
        <title>A Catalog of Tens of Thousands of Viruses from Human Metagenomes Reveals Hidden Associations with Chronic Diseases.</title>
        <authorList>
            <person name="Tisza M.J."/>
            <person name="Buck C.B."/>
        </authorList>
    </citation>
    <scope>NUCLEOTIDE SEQUENCE</scope>
    <source>
        <strain evidence="1">CtYh54</strain>
    </source>
</reference>
<dbReference type="EMBL" id="BK014884">
    <property type="protein sequence ID" value="DAD80440.1"/>
    <property type="molecule type" value="Genomic_DNA"/>
</dbReference>
<sequence>MDSKDKEKQLKSLSSQYELISKVLNNWDKLDPLMLKDKKENETLEEYCYRTRYN</sequence>
<evidence type="ECO:0000313" key="1">
    <source>
        <dbReference type="EMBL" id="DAD80440.1"/>
    </source>
</evidence>
<protein>
    <submittedName>
        <fullName evidence="1">Uncharacterized protein</fullName>
    </submittedName>
</protein>
<name>A0A8S5ME40_9CAUD</name>
<proteinExistence type="predicted"/>
<accession>A0A8S5ME40</accession>